<proteinExistence type="predicted"/>
<gene>
    <name evidence="1" type="ORF">G5I_05246</name>
</gene>
<name>F4WHS6_ACREC</name>
<keyword evidence="2" id="KW-1185">Reference proteome</keyword>
<dbReference type="AlphaFoldDB" id="F4WHS6"/>
<evidence type="ECO:0000313" key="2">
    <source>
        <dbReference type="Proteomes" id="UP000007755"/>
    </source>
</evidence>
<dbReference type="InParanoid" id="F4WHS6"/>
<accession>F4WHS6</accession>
<sequence length="145" mass="17033">MKIHEWLVQCIHVINQQHAEADRRDKLFGSLALLLIIRKKRSVSGLHQFLKNAISGSCRKWVISAQFHSPLVSWKTIESVAIKIMEKVWLTERANVENIANVGYVEYIRNVDPEQFANIKNKMFEVFEEMEIDFEEIIMEEVLFD</sequence>
<protein>
    <submittedName>
        <fullName evidence="1">Uncharacterized protein</fullName>
    </submittedName>
</protein>
<dbReference type="Proteomes" id="UP000007755">
    <property type="component" value="Unassembled WGS sequence"/>
</dbReference>
<organism evidence="2">
    <name type="scientific">Acromyrmex echinatior</name>
    <name type="common">Panamanian leafcutter ant</name>
    <name type="synonym">Acromyrmex octospinosus echinatior</name>
    <dbReference type="NCBI Taxonomy" id="103372"/>
    <lineage>
        <taxon>Eukaryota</taxon>
        <taxon>Metazoa</taxon>
        <taxon>Ecdysozoa</taxon>
        <taxon>Arthropoda</taxon>
        <taxon>Hexapoda</taxon>
        <taxon>Insecta</taxon>
        <taxon>Pterygota</taxon>
        <taxon>Neoptera</taxon>
        <taxon>Endopterygota</taxon>
        <taxon>Hymenoptera</taxon>
        <taxon>Apocrita</taxon>
        <taxon>Aculeata</taxon>
        <taxon>Formicoidea</taxon>
        <taxon>Formicidae</taxon>
        <taxon>Myrmicinae</taxon>
        <taxon>Acromyrmex</taxon>
    </lineage>
</organism>
<reference evidence="1" key="1">
    <citation type="submission" date="2011-02" db="EMBL/GenBank/DDBJ databases">
        <title>The genome of the leaf-cutting ant Acromyrmex echinatior suggests key adaptations to social evolution and fungus farming.</title>
        <authorList>
            <person name="Nygaard S."/>
            <person name="Zhang G."/>
        </authorList>
    </citation>
    <scope>NUCLEOTIDE SEQUENCE</scope>
</reference>
<dbReference type="EMBL" id="GL888167">
    <property type="protein sequence ID" value="EGI66283.1"/>
    <property type="molecule type" value="Genomic_DNA"/>
</dbReference>
<evidence type="ECO:0000313" key="1">
    <source>
        <dbReference type="EMBL" id="EGI66283.1"/>
    </source>
</evidence>